<dbReference type="Proteomes" id="UP000570361">
    <property type="component" value="Unassembled WGS sequence"/>
</dbReference>
<evidence type="ECO:0000313" key="7">
    <source>
        <dbReference type="Proteomes" id="UP000570361"/>
    </source>
</evidence>
<gene>
    <name evidence="6" type="ORF">FHS18_002265</name>
</gene>
<dbReference type="PANTHER" id="PTHR43280">
    <property type="entry name" value="ARAC-FAMILY TRANSCRIPTIONAL REGULATOR"/>
    <property type="match status" value="1"/>
</dbReference>
<dbReference type="AlphaFoldDB" id="A0A7W5AWT8"/>
<keyword evidence="1" id="KW-0805">Transcription regulation</keyword>
<dbReference type="SUPFAM" id="SSF46689">
    <property type="entry name" value="Homeodomain-like"/>
    <property type="match status" value="2"/>
</dbReference>
<dbReference type="InterPro" id="IPR018060">
    <property type="entry name" value="HTH_AraC"/>
</dbReference>
<evidence type="ECO:0000256" key="1">
    <source>
        <dbReference type="ARBA" id="ARBA00023015"/>
    </source>
</evidence>
<keyword evidence="7" id="KW-1185">Reference proteome</keyword>
<sequence>MLTPLLNRSVPSKAETGAKPYGFRYKLMLILLVACLPGLAIGFGIYGTVTGKMERELQSVHQNQMEQRVHNIDEELSDLELSFAHWAFDPAFDKQLKTLDFVHGYEQVQELYRKLIVADSFHKLIGHVELYLKSPRPLLMNADRYTFLTDADSARAYESWIDGHPSMFWTSRTPDGTGVQGTLVLINRLPALSSNPAGYMMVTLDKGKLLGLLRTLSPYDSGAALLLAEDGSRVLPGGTNDLEDALYSEVASREGEKAAFVFEQQGVTYSVNKGEITRLGSTWTFVSAVPLSAITAPVITLSQWIVGISAVGLALALVLAMFASWRLYVPWRQLAQESGTLRERLDRQLPMIRESFLLQFAQGRLLHWTNEQIRARFEQLGWPFIGERCAVIVLHLGQPGGLTGGEEQQREAGLLTDAALDLAKELAAGWQLIRAEAFHDQERSIGLLIHLPDSLSAEESREQLLRLAEQLAAWLDEAMPADMPFTLAISRNAATLDQVPLRFEEARQAHRTRRPREERRCQLIDLHAPQPAAGTLELQYPFALEKEVIYAIRGGLQEEAASAVRKFVQELSGSAATEHMVQQGMLQLLGGIQHAMLQLGLNPVRLFEGANLFEGLSKLRHAGEMADWFEEHVIAAFIDAMGVKQQSQQKETIEKLALHIRQHYNTNLSLDELAEKAGMNTYALSRAFKDVLGVNYIDYLTGLRMERAKELLAGSDMKMNAIAEHIGYQPSYFNRLFKKSEGITPRQYRELRQQPEGHLPAASRE</sequence>
<keyword evidence="4" id="KW-1133">Transmembrane helix</keyword>
<organism evidence="6 7">
    <name type="scientific">Paenibacillus phyllosphaerae</name>
    <dbReference type="NCBI Taxonomy" id="274593"/>
    <lineage>
        <taxon>Bacteria</taxon>
        <taxon>Bacillati</taxon>
        <taxon>Bacillota</taxon>
        <taxon>Bacilli</taxon>
        <taxon>Bacillales</taxon>
        <taxon>Paenibacillaceae</taxon>
        <taxon>Paenibacillus</taxon>
    </lineage>
</organism>
<dbReference type="InterPro" id="IPR018062">
    <property type="entry name" value="HTH_AraC-typ_CS"/>
</dbReference>
<keyword evidence="4" id="KW-0812">Transmembrane</keyword>
<evidence type="ECO:0000256" key="3">
    <source>
        <dbReference type="ARBA" id="ARBA00023163"/>
    </source>
</evidence>
<dbReference type="Pfam" id="PF12833">
    <property type="entry name" value="HTH_18"/>
    <property type="match status" value="1"/>
</dbReference>
<keyword evidence="3" id="KW-0804">Transcription</keyword>
<comment type="caution">
    <text evidence="6">The sequence shown here is derived from an EMBL/GenBank/DDBJ whole genome shotgun (WGS) entry which is preliminary data.</text>
</comment>
<dbReference type="PROSITE" id="PS01124">
    <property type="entry name" value="HTH_ARAC_FAMILY_2"/>
    <property type="match status" value="1"/>
</dbReference>
<feature type="transmembrane region" description="Helical" evidence="4">
    <location>
        <begin position="305"/>
        <end position="328"/>
    </location>
</feature>
<evidence type="ECO:0000256" key="4">
    <source>
        <dbReference type="SAM" id="Phobius"/>
    </source>
</evidence>
<dbReference type="InterPro" id="IPR009057">
    <property type="entry name" value="Homeodomain-like_sf"/>
</dbReference>
<name>A0A7W5AWT8_9BACL</name>
<dbReference type="Gene3D" id="1.10.10.60">
    <property type="entry name" value="Homeodomain-like"/>
    <property type="match status" value="2"/>
</dbReference>
<reference evidence="6 7" key="1">
    <citation type="submission" date="2020-08" db="EMBL/GenBank/DDBJ databases">
        <title>Genomic Encyclopedia of Type Strains, Phase III (KMG-III): the genomes of soil and plant-associated and newly described type strains.</title>
        <authorList>
            <person name="Whitman W."/>
        </authorList>
    </citation>
    <scope>NUCLEOTIDE SEQUENCE [LARGE SCALE GENOMIC DNA]</scope>
    <source>
        <strain evidence="6 7">CECT 5862</strain>
    </source>
</reference>
<feature type="transmembrane region" description="Helical" evidence="4">
    <location>
        <begin position="27"/>
        <end position="49"/>
    </location>
</feature>
<dbReference type="EMBL" id="JACHXK010000004">
    <property type="protein sequence ID" value="MBB3110198.1"/>
    <property type="molecule type" value="Genomic_DNA"/>
</dbReference>
<keyword evidence="2 6" id="KW-0238">DNA-binding</keyword>
<dbReference type="PROSITE" id="PS00041">
    <property type="entry name" value="HTH_ARAC_FAMILY_1"/>
    <property type="match status" value="1"/>
</dbReference>
<dbReference type="InterPro" id="IPR041522">
    <property type="entry name" value="CdaR_GGDEF"/>
</dbReference>
<dbReference type="SMART" id="SM00342">
    <property type="entry name" value="HTH_ARAC"/>
    <property type="match status" value="1"/>
</dbReference>
<keyword evidence="4" id="KW-0472">Membrane</keyword>
<dbReference type="PANTHER" id="PTHR43280:SF28">
    <property type="entry name" value="HTH-TYPE TRANSCRIPTIONAL ACTIVATOR RHAS"/>
    <property type="match status" value="1"/>
</dbReference>
<dbReference type="GO" id="GO:0043565">
    <property type="term" value="F:sequence-specific DNA binding"/>
    <property type="evidence" value="ECO:0007669"/>
    <property type="project" value="InterPro"/>
</dbReference>
<dbReference type="Pfam" id="PF17853">
    <property type="entry name" value="GGDEF_2"/>
    <property type="match status" value="1"/>
</dbReference>
<protein>
    <submittedName>
        <fullName evidence="6">AraC-like DNA-binding protein</fullName>
    </submittedName>
</protein>
<evidence type="ECO:0000313" key="6">
    <source>
        <dbReference type="EMBL" id="MBB3110198.1"/>
    </source>
</evidence>
<evidence type="ECO:0000256" key="2">
    <source>
        <dbReference type="ARBA" id="ARBA00023125"/>
    </source>
</evidence>
<feature type="domain" description="HTH araC/xylS-type" evidence="5">
    <location>
        <begin position="654"/>
        <end position="751"/>
    </location>
</feature>
<evidence type="ECO:0000259" key="5">
    <source>
        <dbReference type="PROSITE" id="PS01124"/>
    </source>
</evidence>
<proteinExistence type="predicted"/>
<dbReference type="GO" id="GO:0003700">
    <property type="term" value="F:DNA-binding transcription factor activity"/>
    <property type="evidence" value="ECO:0007669"/>
    <property type="project" value="InterPro"/>
</dbReference>
<dbReference type="RefSeq" id="WP_183599998.1">
    <property type="nucleotide sequence ID" value="NZ_JACHXK010000004.1"/>
</dbReference>
<accession>A0A7W5AWT8</accession>